<sequence>MVKAYELYTFASSSQQTPPSVLNTCQYWVNKVLAPKRVRVVSPYIIKLFTKVTDSQKPILFKICKENLSQQHLINQLTFSTNG</sequence>
<gene>
    <name evidence="1" type="ORF">DP114_30580</name>
</gene>
<protein>
    <submittedName>
        <fullName evidence="1">Uncharacterized protein</fullName>
    </submittedName>
</protein>
<proteinExistence type="predicted"/>
<keyword evidence="2" id="KW-1185">Reference proteome</keyword>
<accession>A0A856MJY9</accession>
<dbReference type="KEGG" id="bsen:DP114_30580"/>
<dbReference type="Proteomes" id="UP000503129">
    <property type="component" value="Chromosome"/>
</dbReference>
<reference evidence="1 2" key="1">
    <citation type="submission" date="2018-06" db="EMBL/GenBank/DDBJ databases">
        <title>Comparative genomics of Brasilonema spp. strains.</title>
        <authorList>
            <person name="Alvarenga D.O."/>
            <person name="Fiore M.F."/>
            <person name="Varani A.M."/>
        </authorList>
    </citation>
    <scope>NUCLEOTIDE SEQUENCE [LARGE SCALE GENOMIC DNA]</scope>
    <source>
        <strain evidence="1 2">CENA114</strain>
    </source>
</reference>
<organism evidence="1 2">
    <name type="scientific">Brasilonema sennae CENA114</name>
    <dbReference type="NCBI Taxonomy" id="415709"/>
    <lineage>
        <taxon>Bacteria</taxon>
        <taxon>Bacillati</taxon>
        <taxon>Cyanobacteriota</taxon>
        <taxon>Cyanophyceae</taxon>
        <taxon>Nostocales</taxon>
        <taxon>Scytonemataceae</taxon>
        <taxon>Brasilonema</taxon>
        <taxon>Bromeliae group (in: Brasilonema)</taxon>
    </lineage>
</organism>
<dbReference type="EMBL" id="CP030118">
    <property type="protein sequence ID" value="QDL11663.1"/>
    <property type="molecule type" value="Genomic_DNA"/>
</dbReference>
<evidence type="ECO:0000313" key="1">
    <source>
        <dbReference type="EMBL" id="QDL11663.1"/>
    </source>
</evidence>
<evidence type="ECO:0000313" key="2">
    <source>
        <dbReference type="Proteomes" id="UP000503129"/>
    </source>
</evidence>
<name>A0A856MJY9_9CYAN</name>
<dbReference type="AlphaFoldDB" id="A0A856MJY9"/>